<comment type="caution">
    <text evidence="1">The sequence shown here is derived from an EMBL/GenBank/DDBJ whole genome shotgun (WGS) entry which is preliminary data.</text>
</comment>
<evidence type="ECO:0000313" key="1">
    <source>
        <dbReference type="EMBL" id="MCT7980548.1"/>
    </source>
</evidence>
<sequence>MQALESIHTFPKSSFPNYSVKQIFPSTEKNAKMGHADILPQSDIAELFFSVWQRHEMTEANRQRLKFALLSYAELNDSDYRLINRILHAIKRGWIKMVE</sequence>
<organism evidence="1 2">
    <name type="scientific">Laspinema olomoucense D3b</name>
    <dbReference type="NCBI Taxonomy" id="2953688"/>
    <lineage>
        <taxon>Bacteria</taxon>
        <taxon>Bacillati</taxon>
        <taxon>Cyanobacteriota</taxon>
        <taxon>Cyanophyceae</taxon>
        <taxon>Oscillatoriophycideae</taxon>
        <taxon>Oscillatoriales</taxon>
        <taxon>Laspinemataceae</taxon>
        <taxon>Laspinema</taxon>
        <taxon>Laspinema olomoucense</taxon>
    </lineage>
</organism>
<evidence type="ECO:0000313" key="2">
    <source>
        <dbReference type="Proteomes" id="UP001525961"/>
    </source>
</evidence>
<protein>
    <submittedName>
        <fullName evidence="1">Uncharacterized protein</fullName>
    </submittedName>
</protein>
<keyword evidence="2" id="KW-1185">Reference proteome</keyword>
<name>A0ABT2NCX1_9CYAN</name>
<accession>A0ABT2NCX1</accession>
<reference evidence="1 2" key="1">
    <citation type="journal article" date="2022" name="Front. Microbiol.">
        <title>High genomic differentiation and limited gene flow indicate recent cryptic speciation within the genus Laspinema (cyanobacteria).</title>
        <authorList>
            <person name="Stanojkovic A."/>
            <person name="Skoupy S."/>
            <person name="Skaloud P."/>
            <person name="Dvorak P."/>
        </authorList>
    </citation>
    <scope>NUCLEOTIDE SEQUENCE [LARGE SCALE GENOMIC DNA]</scope>
    <source>
        <strain evidence="1 2">D3b</strain>
    </source>
</reference>
<dbReference type="EMBL" id="JAMXFA010000039">
    <property type="protein sequence ID" value="MCT7980548.1"/>
    <property type="molecule type" value="Genomic_DNA"/>
</dbReference>
<dbReference type="RefSeq" id="WP_261236936.1">
    <property type="nucleotide sequence ID" value="NZ_JAMXFA010000039.1"/>
</dbReference>
<dbReference type="Proteomes" id="UP001525961">
    <property type="component" value="Unassembled WGS sequence"/>
</dbReference>
<gene>
    <name evidence="1" type="ORF">NG792_22750</name>
</gene>
<proteinExistence type="predicted"/>